<reference evidence="11" key="1">
    <citation type="journal article" date="2022" name="Cell">
        <title>Repeat-based holocentromeres influence genome architecture and karyotype evolution.</title>
        <authorList>
            <person name="Hofstatter P.G."/>
            <person name="Thangavel G."/>
            <person name="Lux T."/>
            <person name="Neumann P."/>
            <person name="Vondrak T."/>
            <person name="Novak P."/>
            <person name="Zhang M."/>
            <person name="Costa L."/>
            <person name="Castellani M."/>
            <person name="Scott A."/>
            <person name="Toegelov H."/>
            <person name="Fuchs J."/>
            <person name="Mata-Sucre Y."/>
            <person name="Dias Y."/>
            <person name="Vanzela A.L.L."/>
            <person name="Huettel B."/>
            <person name="Almeida C.C.S."/>
            <person name="Simkova H."/>
            <person name="Souza G."/>
            <person name="Pedrosa-Harand A."/>
            <person name="Macas J."/>
            <person name="Mayer K.F.X."/>
            <person name="Houben A."/>
            <person name="Marques A."/>
        </authorList>
    </citation>
    <scope>NUCLEOTIDE SEQUENCE</scope>
    <source>
        <strain evidence="11">RhyBre1mFocal</strain>
    </source>
</reference>
<dbReference type="InterPro" id="IPR001611">
    <property type="entry name" value="Leu-rich_rpt"/>
</dbReference>
<feature type="chain" id="PRO_5040473578" description="Leucine-rich repeat-containing N-terminal plant-type domain-containing protein" evidence="9">
    <location>
        <begin position="17"/>
        <end position="186"/>
    </location>
</feature>
<evidence type="ECO:0000256" key="8">
    <source>
        <dbReference type="ARBA" id="ARBA00023180"/>
    </source>
</evidence>
<evidence type="ECO:0000313" key="12">
    <source>
        <dbReference type="Proteomes" id="UP001151287"/>
    </source>
</evidence>
<sequence length="186" mass="20694">MKLLLSVLWFLVTITSIPTIAIGCFKVERDALITFKAGLKDPGHLLSSWHGPNCCNWTGVICDNITEHVVTLNLRNLYDPYDCDDQDSCSDWDSHELSGEISPALLSLRHLTHLDISGHDFSNSTIPKFIGSFQNLVYLNLSLSWFGGVIPHELGNLSRLQILDLSESNFTGLLPPQLGNLSDLWS</sequence>
<keyword evidence="12" id="KW-1185">Reference proteome</keyword>
<dbReference type="OrthoDB" id="695689at2759"/>
<evidence type="ECO:0000256" key="7">
    <source>
        <dbReference type="ARBA" id="ARBA00023136"/>
    </source>
</evidence>
<evidence type="ECO:0000256" key="9">
    <source>
        <dbReference type="SAM" id="SignalP"/>
    </source>
</evidence>
<evidence type="ECO:0000313" key="11">
    <source>
        <dbReference type="EMBL" id="KAJ1692156.1"/>
    </source>
</evidence>
<evidence type="ECO:0000256" key="1">
    <source>
        <dbReference type="ARBA" id="ARBA00004479"/>
    </source>
</evidence>
<feature type="domain" description="Leucine-rich repeat-containing N-terminal plant-type" evidence="10">
    <location>
        <begin position="28"/>
        <end position="63"/>
    </location>
</feature>
<dbReference type="InterPro" id="IPR013210">
    <property type="entry name" value="LRR_N_plant-typ"/>
</dbReference>
<dbReference type="PROSITE" id="PS51257">
    <property type="entry name" value="PROKAR_LIPOPROTEIN"/>
    <property type="match status" value="1"/>
</dbReference>
<keyword evidence="4 9" id="KW-0732">Signal</keyword>
<evidence type="ECO:0000256" key="6">
    <source>
        <dbReference type="ARBA" id="ARBA00022989"/>
    </source>
</evidence>
<feature type="signal peptide" evidence="9">
    <location>
        <begin position="1"/>
        <end position="16"/>
    </location>
</feature>
<organism evidence="11 12">
    <name type="scientific">Rhynchospora breviuscula</name>
    <dbReference type="NCBI Taxonomy" id="2022672"/>
    <lineage>
        <taxon>Eukaryota</taxon>
        <taxon>Viridiplantae</taxon>
        <taxon>Streptophyta</taxon>
        <taxon>Embryophyta</taxon>
        <taxon>Tracheophyta</taxon>
        <taxon>Spermatophyta</taxon>
        <taxon>Magnoliopsida</taxon>
        <taxon>Liliopsida</taxon>
        <taxon>Poales</taxon>
        <taxon>Cyperaceae</taxon>
        <taxon>Cyperoideae</taxon>
        <taxon>Rhynchosporeae</taxon>
        <taxon>Rhynchospora</taxon>
    </lineage>
</organism>
<dbReference type="InterPro" id="IPR032675">
    <property type="entry name" value="LRR_dom_sf"/>
</dbReference>
<comment type="caution">
    <text evidence="11">The sequence shown here is derived from an EMBL/GenBank/DDBJ whole genome shotgun (WGS) entry which is preliminary data.</text>
</comment>
<dbReference type="Pfam" id="PF08263">
    <property type="entry name" value="LRRNT_2"/>
    <property type="match status" value="1"/>
</dbReference>
<keyword evidence="6" id="KW-1133">Transmembrane helix</keyword>
<dbReference type="SUPFAM" id="SSF52058">
    <property type="entry name" value="L domain-like"/>
    <property type="match status" value="1"/>
</dbReference>
<evidence type="ECO:0000256" key="2">
    <source>
        <dbReference type="ARBA" id="ARBA00022614"/>
    </source>
</evidence>
<keyword evidence="7" id="KW-0472">Membrane</keyword>
<dbReference type="AlphaFoldDB" id="A0A9Q0HMX5"/>
<keyword evidence="8" id="KW-0325">Glycoprotein</keyword>
<comment type="subcellular location">
    <subcellularLocation>
        <location evidence="1">Membrane</location>
        <topology evidence="1">Single-pass type I membrane protein</topology>
    </subcellularLocation>
</comment>
<evidence type="ECO:0000259" key="10">
    <source>
        <dbReference type="Pfam" id="PF08263"/>
    </source>
</evidence>
<dbReference type="Pfam" id="PF00560">
    <property type="entry name" value="LRR_1"/>
    <property type="match status" value="2"/>
</dbReference>
<accession>A0A9Q0HMX5</accession>
<dbReference type="EMBL" id="JAMQYH010000003">
    <property type="protein sequence ID" value="KAJ1692156.1"/>
    <property type="molecule type" value="Genomic_DNA"/>
</dbReference>
<evidence type="ECO:0000256" key="3">
    <source>
        <dbReference type="ARBA" id="ARBA00022692"/>
    </source>
</evidence>
<evidence type="ECO:0000256" key="4">
    <source>
        <dbReference type="ARBA" id="ARBA00022729"/>
    </source>
</evidence>
<keyword evidence="5" id="KW-0677">Repeat</keyword>
<evidence type="ECO:0000256" key="5">
    <source>
        <dbReference type="ARBA" id="ARBA00022737"/>
    </source>
</evidence>
<protein>
    <recommendedName>
        <fullName evidence="10">Leucine-rich repeat-containing N-terminal plant-type domain-containing protein</fullName>
    </recommendedName>
</protein>
<keyword evidence="3" id="KW-0812">Transmembrane</keyword>
<dbReference type="PANTHER" id="PTHR48063">
    <property type="entry name" value="LRR RECEPTOR-LIKE KINASE"/>
    <property type="match status" value="1"/>
</dbReference>
<dbReference type="Gene3D" id="3.80.10.10">
    <property type="entry name" value="Ribonuclease Inhibitor"/>
    <property type="match status" value="1"/>
</dbReference>
<proteinExistence type="predicted"/>
<dbReference type="InterPro" id="IPR046956">
    <property type="entry name" value="RLP23-like"/>
</dbReference>
<name>A0A9Q0HMX5_9POAL</name>
<gene>
    <name evidence="11" type="ORF">LUZ63_008854</name>
</gene>
<dbReference type="GO" id="GO:0016020">
    <property type="term" value="C:membrane"/>
    <property type="evidence" value="ECO:0007669"/>
    <property type="project" value="UniProtKB-SubCell"/>
</dbReference>
<keyword evidence="2" id="KW-0433">Leucine-rich repeat</keyword>
<dbReference type="Proteomes" id="UP001151287">
    <property type="component" value="Unassembled WGS sequence"/>
</dbReference>